<dbReference type="InterPro" id="IPR004358">
    <property type="entry name" value="Sig_transdc_His_kin-like_C"/>
</dbReference>
<evidence type="ECO:0000256" key="1">
    <source>
        <dbReference type="ARBA" id="ARBA00000085"/>
    </source>
</evidence>
<protein>
    <recommendedName>
        <fullName evidence="3">histidine kinase</fullName>
        <ecNumber evidence="3">2.7.13.3</ecNumber>
    </recommendedName>
</protein>
<dbReference type="CDD" id="cd00082">
    <property type="entry name" value="HisKA"/>
    <property type="match status" value="1"/>
</dbReference>
<dbReference type="KEGG" id="bfk:QN062_06105"/>
<keyword evidence="8 11" id="KW-1133">Transmembrane helix</keyword>
<evidence type="ECO:0000259" key="12">
    <source>
        <dbReference type="PROSITE" id="PS50109"/>
    </source>
</evidence>
<evidence type="ECO:0000256" key="10">
    <source>
        <dbReference type="ARBA" id="ARBA00023136"/>
    </source>
</evidence>
<feature type="domain" description="Histidine kinase" evidence="12">
    <location>
        <begin position="123"/>
        <end position="332"/>
    </location>
</feature>
<dbReference type="InterPro" id="IPR036097">
    <property type="entry name" value="HisK_dim/P_sf"/>
</dbReference>
<gene>
    <name evidence="14" type="ORF">QN062_06105</name>
    <name evidence="13" type="ORF">QN216_00300</name>
</gene>
<evidence type="ECO:0000256" key="8">
    <source>
        <dbReference type="ARBA" id="ARBA00022989"/>
    </source>
</evidence>
<dbReference type="RefSeq" id="WP_369340953.1">
    <property type="nucleotide sequence ID" value="NZ_CP129682.1"/>
</dbReference>
<dbReference type="SMART" id="SM00387">
    <property type="entry name" value="HATPase_c"/>
    <property type="match status" value="1"/>
</dbReference>
<dbReference type="SUPFAM" id="SSF55874">
    <property type="entry name" value="ATPase domain of HSP90 chaperone/DNA topoisomerase II/histidine kinase"/>
    <property type="match status" value="1"/>
</dbReference>
<dbReference type="EMBL" id="CP129682">
    <property type="protein sequence ID" value="XDS48754.1"/>
    <property type="molecule type" value="Genomic_DNA"/>
</dbReference>
<evidence type="ECO:0000256" key="2">
    <source>
        <dbReference type="ARBA" id="ARBA00004236"/>
    </source>
</evidence>
<comment type="catalytic activity">
    <reaction evidence="1">
        <text>ATP + protein L-histidine = ADP + protein N-phospho-L-histidine.</text>
        <dbReference type="EC" id="2.7.13.3"/>
    </reaction>
</comment>
<accession>A0AB39UM74</accession>
<dbReference type="InterPro" id="IPR003661">
    <property type="entry name" value="HisK_dim/P_dom"/>
</dbReference>
<dbReference type="Pfam" id="PF00512">
    <property type="entry name" value="HisKA"/>
    <property type="match status" value="1"/>
</dbReference>
<dbReference type="PANTHER" id="PTHR45436">
    <property type="entry name" value="SENSOR HISTIDINE KINASE YKOH"/>
    <property type="match status" value="1"/>
</dbReference>
<dbReference type="InterPro" id="IPR005467">
    <property type="entry name" value="His_kinase_dom"/>
</dbReference>
<evidence type="ECO:0000256" key="7">
    <source>
        <dbReference type="ARBA" id="ARBA00022777"/>
    </source>
</evidence>
<dbReference type="InterPro" id="IPR003594">
    <property type="entry name" value="HATPase_dom"/>
</dbReference>
<evidence type="ECO:0000256" key="4">
    <source>
        <dbReference type="ARBA" id="ARBA00022553"/>
    </source>
</evidence>
<dbReference type="Pfam" id="PF02518">
    <property type="entry name" value="HATPase_c"/>
    <property type="match status" value="1"/>
</dbReference>
<dbReference type="PROSITE" id="PS50109">
    <property type="entry name" value="HIS_KIN"/>
    <property type="match status" value="1"/>
</dbReference>
<proteinExistence type="predicted"/>
<keyword evidence="10 11" id="KW-0472">Membrane</keyword>
<dbReference type="InterPro" id="IPR050428">
    <property type="entry name" value="TCS_sensor_his_kinase"/>
</dbReference>
<evidence type="ECO:0000256" key="5">
    <source>
        <dbReference type="ARBA" id="ARBA00022679"/>
    </source>
</evidence>
<keyword evidence="7 14" id="KW-0418">Kinase</keyword>
<sequence>MISHGDSKREGRLPGVKAIRSITLRMMLAMSVTTIIGALVMTVGIILGSRHEFSERGISPDDVTSGILFNGTLVIDSEKALILVVLFVVGIIATTGIIAWFLARQEIRPLDEAMRLQRNFVADASHELKTPLAIIGARGELIKHRVEHGKDVGQALDELGNDIARMDGVINDLLVAAQDANSPRPVDMRRSIQEAVRALEVLANQRAIAIVLDVPESAITVMAGETGIVRCLVAILDNALAHSPEHSVIEVTAKEDKGMVNVTIRDHGVGMTGDPERYFARFARADTDSGQRGYGLGLALTRDVLSRYKGRISVVQFDGDGTAIMITLPTVSKKSRQ</sequence>
<keyword evidence="9" id="KW-0902">Two-component regulatory system</keyword>
<keyword evidence="4" id="KW-0597">Phosphoprotein</keyword>
<feature type="transmembrane region" description="Helical" evidence="11">
    <location>
        <begin position="80"/>
        <end position="103"/>
    </location>
</feature>
<dbReference type="AlphaFoldDB" id="A0AB39UM74"/>
<keyword evidence="5" id="KW-0808">Transferase</keyword>
<evidence type="ECO:0000313" key="14">
    <source>
        <dbReference type="EMBL" id="XDS49981.1"/>
    </source>
</evidence>
<evidence type="ECO:0000256" key="11">
    <source>
        <dbReference type="SAM" id="Phobius"/>
    </source>
</evidence>
<evidence type="ECO:0000313" key="13">
    <source>
        <dbReference type="EMBL" id="XDS48754.1"/>
    </source>
</evidence>
<dbReference type="SMART" id="SM00388">
    <property type="entry name" value="HisKA"/>
    <property type="match status" value="1"/>
</dbReference>
<reference evidence="14" key="1">
    <citation type="submission" date="2023-07" db="EMBL/GenBank/DDBJ databases">
        <title>Bifidobacterium aquikefiriaerophilum sp. nov. and Bifidobacterium eccum sp. nov., isolated from water kefir.</title>
        <authorList>
            <person name="Breselge S."/>
            <person name="Bellassi P."/>
            <person name="Barcenilla C."/>
            <person name="Alvarez-Ordonez A."/>
            <person name="Morelli L."/>
            <person name="Cotter P.D."/>
        </authorList>
    </citation>
    <scope>NUCLEOTIDE SEQUENCE</scope>
    <source>
        <strain evidence="14">WK012_4_13</strain>
        <strain evidence="13">WK013_4_14</strain>
    </source>
</reference>
<feature type="transmembrane region" description="Helical" evidence="11">
    <location>
        <begin position="27"/>
        <end position="47"/>
    </location>
</feature>
<dbReference type="EMBL" id="CP129683">
    <property type="protein sequence ID" value="XDS49981.1"/>
    <property type="molecule type" value="Genomic_DNA"/>
</dbReference>
<dbReference type="GO" id="GO:0005886">
    <property type="term" value="C:plasma membrane"/>
    <property type="evidence" value="ECO:0007669"/>
    <property type="project" value="UniProtKB-SubCell"/>
</dbReference>
<dbReference type="InterPro" id="IPR036890">
    <property type="entry name" value="HATPase_C_sf"/>
</dbReference>
<evidence type="ECO:0000256" key="9">
    <source>
        <dbReference type="ARBA" id="ARBA00023012"/>
    </source>
</evidence>
<dbReference type="EC" id="2.7.13.3" evidence="3"/>
<evidence type="ECO:0000256" key="6">
    <source>
        <dbReference type="ARBA" id="ARBA00022692"/>
    </source>
</evidence>
<dbReference type="GO" id="GO:0000155">
    <property type="term" value="F:phosphorelay sensor kinase activity"/>
    <property type="evidence" value="ECO:0007669"/>
    <property type="project" value="InterPro"/>
</dbReference>
<organism evidence="14">
    <name type="scientific">Bifidobacterium fermentum</name>
    <dbReference type="NCBI Taxonomy" id="3059035"/>
    <lineage>
        <taxon>Bacteria</taxon>
        <taxon>Bacillati</taxon>
        <taxon>Actinomycetota</taxon>
        <taxon>Actinomycetes</taxon>
        <taxon>Bifidobacteriales</taxon>
        <taxon>Bifidobacteriaceae</taxon>
        <taxon>Bifidobacterium</taxon>
    </lineage>
</organism>
<dbReference type="PANTHER" id="PTHR45436:SF5">
    <property type="entry name" value="SENSOR HISTIDINE KINASE TRCS"/>
    <property type="match status" value="1"/>
</dbReference>
<dbReference type="Gene3D" id="1.10.287.130">
    <property type="match status" value="1"/>
</dbReference>
<comment type="subcellular location">
    <subcellularLocation>
        <location evidence="2">Cell membrane</location>
    </subcellularLocation>
</comment>
<dbReference type="PRINTS" id="PR00344">
    <property type="entry name" value="BCTRLSENSOR"/>
</dbReference>
<dbReference type="SUPFAM" id="SSF47384">
    <property type="entry name" value="Homodimeric domain of signal transducing histidine kinase"/>
    <property type="match status" value="1"/>
</dbReference>
<name>A0AB39UM74_9BIFI</name>
<keyword evidence="6 11" id="KW-0812">Transmembrane</keyword>
<dbReference type="Gene3D" id="3.30.565.10">
    <property type="entry name" value="Histidine kinase-like ATPase, C-terminal domain"/>
    <property type="match status" value="1"/>
</dbReference>
<evidence type="ECO:0000256" key="3">
    <source>
        <dbReference type="ARBA" id="ARBA00012438"/>
    </source>
</evidence>